<sequence length="95" mass="10938">MKTLLPARMAVLNYMNHVKDASVEQVMDALRADYGDEKQFTYDMYLDHLMALEANGLVELENYDVNESEDLILTYKITEDGRGTVKNFVPAQFQK</sequence>
<dbReference type="SUPFAM" id="SSF46785">
    <property type="entry name" value="Winged helix' DNA-binding domain"/>
    <property type="match status" value="1"/>
</dbReference>
<organism evidence="1 2">
    <name type="scientific">Vagococcus silagei</name>
    <dbReference type="NCBI Taxonomy" id="2508885"/>
    <lineage>
        <taxon>Bacteria</taxon>
        <taxon>Bacillati</taxon>
        <taxon>Bacillota</taxon>
        <taxon>Bacilli</taxon>
        <taxon>Lactobacillales</taxon>
        <taxon>Enterococcaceae</taxon>
        <taxon>Vagococcus</taxon>
    </lineage>
</organism>
<dbReference type="InterPro" id="IPR036390">
    <property type="entry name" value="WH_DNA-bd_sf"/>
</dbReference>
<protein>
    <recommendedName>
        <fullName evidence="3">DNA-binding protein</fullName>
    </recommendedName>
</protein>
<proteinExistence type="predicted"/>
<dbReference type="Proteomes" id="UP000310506">
    <property type="component" value="Unassembled WGS sequence"/>
</dbReference>
<dbReference type="OrthoDB" id="1683105at2"/>
<dbReference type="EMBL" id="SDGV01000017">
    <property type="protein sequence ID" value="THB60993.1"/>
    <property type="molecule type" value="Genomic_DNA"/>
</dbReference>
<name>A0A4S3B5Q2_9ENTE</name>
<dbReference type="RefSeq" id="WP_136137238.1">
    <property type="nucleotide sequence ID" value="NZ_SDGV01000017.1"/>
</dbReference>
<dbReference type="AlphaFoldDB" id="A0A4S3B5Q2"/>
<gene>
    <name evidence="1" type="ORF">ESZ54_08480</name>
</gene>
<evidence type="ECO:0000313" key="2">
    <source>
        <dbReference type="Proteomes" id="UP000310506"/>
    </source>
</evidence>
<evidence type="ECO:0000313" key="1">
    <source>
        <dbReference type="EMBL" id="THB60993.1"/>
    </source>
</evidence>
<accession>A0A4S3B5Q2</accession>
<reference evidence="1 2" key="1">
    <citation type="submission" date="2019-01" db="EMBL/GenBank/DDBJ databases">
        <title>Vagococcus silagei sp. nov. isolated from brewer's grain.</title>
        <authorList>
            <person name="Guu J.-R."/>
        </authorList>
    </citation>
    <scope>NUCLEOTIDE SEQUENCE [LARGE SCALE GENOMIC DNA]</scope>
    <source>
        <strain evidence="1 2">2B-2</strain>
    </source>
</reference>
<evidence type="ECO:0008006" key="3">
    <source>
        <dbReference type="Google" id="ProtNLM"/>
    </source>
</evidence>
<comment type="caution">
    <text evidence="1">The sequence shown here is derived from an EMBL/GenBank/DDBJ whole genome shotgun (WGS) entry which is preliminary data.</text>
</comment>
<keyword evidence="2" id="KW-1185">Reference proteome</keyword>